<protein>
    <submittedName>
        <fullName evidence="2">Uncharacterized protein</fullName>
    </submittedName>
</protein>
<feature type="chain" id="PRO_5041343317" evidence="1">
    <location>
        <begin position="16"/>
        <end position="168"/>
    </location>
</feature>
<evidence type="ECO:0000313" key="2">
    <source>
        <dbReference type="EMBL" id="CAJ0603521.1"/>
    </source>
</evidence>
<dbReference type="Proteomes" id="UP001176961">
    <property type="component" value="Unassembled WGS sequence"/>
</dbReference>
<keyword evidence="1" id="KW-0732">Signal</keyword>
<keyword evidence="3" id="KW-1185">Reference proteome</keyword>
<dbReference type="AlphaFoldDB" id="A0AA36H4B1"/>
<accession>A0AA36H4B1</accession>
<sequence>MLLLIFNRIASSCFATPWCSKQASQQRAQGYTDPAFSSQSSLSSCSLPSFQSSLTSVYSISDDSALTSGLDHFPENFMGLASPKEEGSPPAKRRAEISECAEHRAAKQVTDKKVRRKKESLTQRVVSIRHKKEGINKDASNGSAVSTCRYMLRGRSKINGESSTAGHR</sequence>
<name>A0AA36H4B1_CYLNA</name>
<organism evidence="2 3">
    <name type="scientific">Cylicocyclus nassatus</name>
    <name type="common">Nematode worm</name>
    <dbReference type="NCBI Taxonomy" id="53992"/>
    <lineage>
        <taxon>Eukaryota</taxon>
        <taxon>Metazoa</taxon>
        <taxon>Ecdysozoa</taxon>
        <taxon>Nematoda</taxon>
        <taxon>Chromadorea</taxon>
        <taxon>Rhabditida</taxon>
        <taxon>Rhabditina</taxon>
        <taxon>Rhabditomorpha</taxon>
        <taxon>Strongyloidea</taxon>
        <taxon>Strongylidae</taxon>
        <taxon>Cylicocyclus</taxon>
    </lineage>
</organism>
<evidence type="ECO:0000256" key="1">
    <source>
        <dbReference type="SAM" id="SignalP"/>
    </source>
</evidence>
<gene>
    <name evidence="2" type="ORF">CYNAS_LOCUS15504</name>
</gene>
<evidence type="ECO:0000313" key="3">
    <source>
        <dbReference type="Proteomes" id="UP001176961"/>
    </source>
</evidence>
<proteinExistence type="predicted"/>
<dbReference type="EMBL" id="CATQJL010000305">
    <property type="protein sequence ID" value="CAJ0603521.1"/>
    <property type="molecule type" value="Genomic_DNA"/>
</dbReference>
<reference evidence="2" key="1">
    <citation type="submission" date="2023-07" db="EMBL/GenBank/DDBJ databases">
        <authorList>
            <consortium name="CYATHOMIX"/>
        </authorList>
    </citation>
    <scope>NUCLEOTIDE SEQUENCE</scope>
    <source>
        <strain evidence="2">N/A</strain>
    </source>
</reference>
<feature type="signal peptide" evidence="1">
    <location>
        <begin position="1"/>
        <end position="15"/>
    </location>
</feature>
<comment type="caution">
    <text evidence="2">The sequence shown here is derived from an EMBL/GenBank/DDBJ whole genome shotgun (WGS) entry which is preliminary data.</text>
</comment>